<keyword evidence="6" id="KW-0963">Cytoplasm</keyword>
<dbReference type="Pfam" id="PF02383">
    <property type="entry name" value="Syja_N"/>
    <property type="match status" value="1"/>
</dbReference>
<feature type="region of interest" description="Disordered" evidence="9">
    <location>
        <begin position="1"/>
        <end position="21"/>
    </location>
</feature>
<feature type="compositionally biased region" description="Low complexity" evidence="9">
    <location>
        <begin position="1188"/>
        <end position="1206"/>
    </location>
</feature>
<keyword evidence="12" id="KW-1185">Reference proteome</keyword>
<dbReference type="FunCoup" id="G2Q2Q6">
    <property type="interactions" value="342"/>
</dbReference>
<dbReference type="PANTHER" id="PTHR11200:SF257">
    <property type="entry name" value="PHOSPHOINOSITIDE 5-PHOSPHATASE"/>
    <property type="match status" value="1"/>
</dbReference>
<dbReference type="GO" id="GO:0043813">
    <property type="term" value="F:phosphatidylinositol-3,5-bisphosphate 5-phosphatase activity"/>
    <property type="evidence" value="ECO:0007669"/>
    <property type="project" value="TreeGrafter"/>
</dbReference>
<feature type="region of interest" description="Disordered" evidence="9">
    <location>
        <begin position="1074"/>
        <end position="1209"/>
    </location>
</feature>
<dbReference type="FunFam" id="3.60.10.10:FF:000029">
    <property type="entry name" value="Inositol polyphosphate 5-phosphatase"/>
    <property type="match status" value="1"/>
</dbReference>
<dbReference type="GO" id="GO:0004439">
    <property type="term" value="F:phosphatidylinositol-4,5-bisphosphate 5-phosphatase activity"/>
    <property type="evidence" value="ECO:0007669"/>
    <property type="project" value="UniProtKB-EC"/>
</dbReference>
<dbReference type="Pfam" id="PF22669">
    <property type="entry name" value="Exo_endo_phos2"/>
    <property type="match status" value="1"/>
</dbReference>
<dbReference type="GO" id="GO:0015031">
    <property type="term" value="P:protein transport"/>
    <property type="evidence" value="ECO:0007669"/>
    <property type="project" value="UniProtKB-KW"/>
</dbReference>
<name>G2Q2Q6_THET4</name>
<evidence type="ECO:0000256" key="5">
    <source>
        <dbReference type="ARBA" id="ARBA00022448"/>
    </source>
</evidence>
<reference evidence="11 12" key="1">
    <citation type="journal article" date="2011" name="Nat. Biotechnol.">
        <title>Comparative genomic analysis of the thermophilic biomass-degrading fungi Myceliophthora thermophila and Thielavia terrestris.</title>
        <authorList>
            <person name="Berka R.M."/>
            <person name="Grigoriev I.V."/>
            <person name="Otillar R."/>
            <person name="Salamov A."/>
            <person name="Grimwood J."/>
            <person name="Reid I."/>
            <person name="Ishmael N."/>
            <person name="John T."/>
            <person name="Darmond C."/>
            <person name="Moisan M.-C."/>
            <person name="Henrissat B."/>
            <person name="Coutinho P.M."/>
            <person name="Lombard V."/>
            <person name="Natvig D.O."/>
            <person name="Lindquist E."/>
            <person name="Schmutz J."/>
            <person name="Lucas S."/>
            <person name="Harris P."/>
            <person name="Powlowski J."/>
            <person name="Bellemare A."/>
            <person name="Taylor D."/>
            <person name="Butler G."/>
            <person name="de Vries R.P."/>
            <person name="Allijn I.E."/>
            <person name="van den Brink J."/>
            <person name="Ushinsky S."/>
            <person name="Storms R."/>
            <person name="Powell A.J."/>
            <person name="Paulsen I.T."/>
            <person name="Elbourne L.D.H."/>
            <person name="Baker S.E."/>
            <person name="Magnuson J."/>
            <person name="LaBoissiere S."/>
            <person name="Clutterbuck A.J."/>
            <person name="Martinez D."/>
            <person name="Wogulis M."/>
            <person name="de Leon A.L."/>
            <person name="Rey M.W."/>
            <person name="Tsang A."/>
        </authorList>
    </citation>
    <scope>NUCLEOTIDE SEQUENCE [LARGE SCALE GENOMIC DNA]</scope>
    <source>
        <strain evidence="12">ATCC 42464 / BCRC 31852 / DSM 1799</strain>
    </source>
</reference>
<dbReference type="STRING" id="573729.G2Q2Q6"/>
<dbReference type="InterPro" id="IPR046985">
    <property type="entry name" value="IP5"/>
</dbReference>
<evidence type="ECO:0000256" key="1">
    <source>
        <dbReference type="ARBA" id="ARBA00004496"/>
    </source>
</evidence>
<comment type="subcellular location">
    <subcellularLocation>
        <location evidence="1">Cytoplasm</location>
    </subcellularLocation>
</comment>
<feature type="compositionally biased region" description="Polar residues" evidence="9">
    <location>
        <begin position="1298"/>
        <end position="1308"/>
    </location>
</feature>
<dbReference type="GO" id="GO:0016020">
    <property type="term" value="C:membrane"/>
    <property type="evidence" value="ECO:0007669"/>
    <property type="project" value="TreeGrafter"/>
</dbReference>
<dbReference type="EMBL" id="CP003002">
    <property type="protein sequence ID" value="AEO53475.1"/>
    <property type="molecule type" value="Genomic_DNA"/>
</dbReference>
<dbReference type="PANTHER" id="PTHR11200">
    <property type="entry name" value="INOSITOL 5-PHOSPHATASE"/>
    <property type="match status" value="1"/>
</dbReference>
<evidence type="ECO:0000256" key="3">
    <source>
        <dbReference type="ARBA" id="ARBA00009678"/>
    </source>
</evidence>
<sequence>MDYSAPSAALWPGQPPSPEKSSQILIREYPHRAIAIASNSHALILRHSATASEGFGNGFLASVSSGRQRPAASDSNVSKCMVEFSPTSGNLLNDYRPLTPRPIYGTLGLISIERDVFLCVITQASRVATLRPGETVERIEAVQFFCLNSSEYDDVVSPDPYDVDSDAALGYGQGLSRRETPTEQHPCQELQKLLGNGTFYYSTDFDVTNRMQDRPADAADFDIDNFDESFLWNSYMIQPLVLFRSRLQKAEREALDASRILTSAIRGFCRSWAIPQSAAPLSAAKTGLPSYLTIISRLSCRRAGTRFNSRGIDDDGNVANFVETETIYWSPSGVVFSYAQVRGSVPVFWEQAAGLLPNQQKITITRSADGTQPAFDKHFSELEQAYGAVHVVNLLSATKPGEYELTTLYRLGIQNCPLSRQVGNQSRDHALLRETEYDFHAETKGPQGYVAANEIRRYIEHSADGFAYYLAQESDDGEQLGGGLNGHKKARYVVVLQQEGVFRTNCLDCLDRTNLIQTIISQMAVESFLGHRGERAPSDFWSRHANLWADNGDSLSKIYAGTGALKSSFTRTGKMSLAGAIADVRKSATRLYYNNFADKARQITIDTLLGRLVGQTPVVLFDPISDYVAGELQRRSTEFSSNEKIHIFVGTFNLNGRTDGINEDLSPWLCPPELGSVQPEIIAIGFQEIVELNPQQIMNSDPSRKQLWERAIKSTLDRHYNREGDDKYVLLRSGQLVGAALCIFVKASVLHNIKNVEGSVKKTGMSGMAGNKGAVAIRLDYANTPICFVTAHLAAGFANYEERNRDYATIDQGLHFQRNRGIADHDSVIWFGDFNYRVGLGLEAAKDAVKRRDLDRLFENDQLNLQMVAGLAFRFYSEARITFMPTYKYDIGTDEFDSSEKARIPAWTDRILRKGSNLRQLAYNSAPLRFSDHRPVYALFECTVNIVNEKLRDKISREVYDRRKAEVGGGTANLAQNESDDEDLIGYDAIEPGLPPASSDRQKWWLDNGKMAKSSINPPKPDNPGSQIILNPKRPTNPYAPTDEPDWVSVPRSESRLSSFSSMSTSPYEHVNHSTLLSSSASSSAPRKLPPPSEPSALSTKVGRMQISEDSKSLQGDGAPPPPPPRRQATMGTGPTTSPSPSSVQPKRKPVHQATPAPPVGPKPGALQEQPAKQKTAPPVAKKPAHLAAPTSSASSASRSFTSDATVNGLKGSASDLLRQSATNMNGSLFELSRSNTSPPARDGIERGHTPPLQPSRRTNSSAGGVTPSRMVAAGGIPLVGLAGPSDRKPQLPARKPTTPSSAVSIQKQAPPPPPAPRRTPAIDLLGDDEAIEVSGWEALKPSS</sequence>
<feature type="region of interest" description="Disordered" evidence="9">
    <location>
        <begin position="1011"/>
        <end position="1052"/>
    </location>
</feature>
<evidence type="ECO:0000256" key="6">
    <source>
        <dbReference type="ARBA" id="ARBA00022490"/>
    </source>
</evidence>
<dbReference type="PROSITE" id="PS50275">
    <property type="entry name" value="SAC"/>
    <property type="match status" value="1"/>
</dbReference>
<comment type="similarity">
    <text evidence="2">Belongs to the synaptojanin family.</text>
</comment>
<organism evidence="11 12">
    <name type="scientific">Thermothelomyces thermophilus (strain ATCC 42464 / BCRC 31852 / DSM 1799)</name>
    <name type="common">Sporotrichum thermophile</name>
    <dbReference type="NCBI Taxonomy" id="573729"/>
    <lineage>
        <taxon>Eukaryota</taxon>
        <taxon>Fungi</taxon>
        <taxon>Dikarya</taxon>
        <taxon>Ascomycota</taxon>
        <taxon>Pezizomycotina</taxon>
        <taxon>Sordariomycetes</taxon>
        <taxon>Sordariomycetidae</taxon>
        <taxon>Sordariales</taxon>
        <taxon>Chaetomiaceae</taxon>
        <taxon>Thermothelomyces</taxon>
    </lineage>
</organism>
<dbReference type="CDD" id="cd09090">
    <property type="entry name" value="INPP5c_ScInp51p-like"/>
    <property type="match status" value="1"/>
</dbReference>
<evidence type="ECO:0000313" key="11">
    <source>
        <dbReference type="EMBL" id="AEO53475.1"/>
    </source>
</evidence>
<keyword evidence="5" id="KW-0813">Transport</keyword>
<dbReference type="EC" id="3.1.3.36" evidence="4"/>
<gene>
    <name evidence="11" type="ORF">MYCTH_2294830</name>
</gene>
<evidence type="ECO:0000256" key="8">
    <source>
        <dbReference type="ARBA" id="ARBA00022927"/>
    </source>
</evidence>
<evidence type="ECO:0000256" key="9">
    <source>
        <dbReference type="SAM" id="MobiDB-lite"/>
    </source>
</evidence>
<feature type="domain" description="SAC" evidence="10">
    <location>
        <begin position="190"/>
        <end position="561"/>
    </location>
</feature>
<keyword evidence="8" id="KW-0653">Protein transport</keyword>
<feature type="compositionally biased region" description="Low complexity" evidence="9">
    <location>
        <begin position="1074"/>
        <end position="1087"/>
    </location>
</feature>
<accession>G2Q2Q6</accession>
<dbReference type="GO" id="GO:0046856">
    <property type="term" value="P:phosphatidylinositol dephosphorylation"/>
    <property type="evidence" value="ECO:0007669"/>
    <property type="project" value="InterPro"/>
</dbReference>
<dbReference type="eggNOG" id="KOG0566">
    <property type="taxonomic scope" value="Eukaryota"/>
</dbReference>
<protein>
    <recommendedName>
        <fullName evidence="4">phosphoinositide 5-phosphatase</fullName>
        <ecNumber evidence="4">3.1.3.36</ecNumber>
    </recommendedName>
</protein>
<dbReference type="InterPro" id="IPR036691">
    <property type="entry name" value="Endo/exonu/phosph_ase_sf"/>
</dbReference>
<dbReference type="OMA" id="HPCHELR"/>
<evidence type="ECO:0000256" key="4">
    <source>
        <dbReference type="ARBA" id="ARBA00013044"/>
    </source>
</evidence>
<dbReference type="Proteomes" id="UP000007322">
    <property type="component" value="Chromosome 1"/>
</dbReference>
<dbReference type="Gene3D" id="3.60.10.10">
    <property type="entry name" value="Endonuclease/exonuclease/phosphatase"/>
    <property type="match status" value="1"/>
</dbReference>
<dbReference type="RefSeq" id="XP_003658720.1">
    <property type="nucleotide sequence ID" value="XM_003658672.1"/>
</dbReference>
<evidence type="ECO:0000256" key="2">
    <source>
        <dbReference type="ARBA" id="ARBA00008943"/>
    </source>
</evidence>
<dbReference type="OrthoDB" id="405996at2759"/>
<dbReference type="GO" id="GO:0005737">
    <property type="term" value="C:cytoplasm"/>
    <property type="evidence" value="ECO:0007669"/>
    <property type="project" value="UniProtKB-SubCell"/>
</dbReference>
<feature type="compositionally biased region" description="Polar residues" evidence="9">
    <location>
        <begin position="1228"/>
        <end position="1239"/>
    </location>
</feature>
<dbReference type="HOGENOM" id="CLU_003016_2_1_1"/>
<feature type="compositionally biased region" description="Low complexity" evidence="9">
    <location>
        <begin position="1132"/>
        <end position="1143"/>
    </location>
</feature>
<evidence type="ECO:0000259" key="10">
    <source>
        <dbReference type="PROSITE" id="PS50275"/>
    </source>
</evidence>
<dbReference type="InterPro" id="IPR002013">
    <property type="entry name" value="SAC_dom"/>
</dbReference>
<comment type="similarity">
    <text evidence="3">In the central section; belongs to the inositol 1,4,5-trisphosphate 5-phosphatase family.</text>
</comment>
<evidence type="ECO:0000256" key="7">
    <source>
        <dbReference type="ARBA" id="ARBA00022801"/>
    </source>
</evidence>
<dbReference type="KEGG" id="mtm:MYCTH_2294830"/>
<evidence type="ECO:0000313" key="12">
    <source>
        <dbReference type="Proteomes" id="UP000007322"/>
    </source>
</evidence>
<dbReference type="InParanoid" id="G2Q2Q6"/>
<dbReference type="InterPro" id="IPR000300">
    <property type="entry name" value="IPPc"/>
</dbReference>
<dbReference type="SMART" id="SM00128">
    <property type="entry name" value="IPPc"/>
    <property type="match status" value="1"/>
</dbReference>
<feature type="region of interest" description="Disordered" evidence="9">
    <location>
        <begin position="1228"/>
        <end position="1322"/>
    </location>
</feature>
<dbReference type="VEuPathDB" id="FungiDB:MYCTH_2294830"/>
<proteinExistence type="inferred from homology"/>
<keyword evidence="7" id="KW-0378">Hydrolase</keyword>
<dbReference type="GeneID" id="11508093"/>
<dbReference type="SUPFAM" id="SSF56219">
    <property type="entry name" value="DNase I-like"/>
    <property type="match status" value="1"/>
</dbReference>